<dbReference type="EMBL" id="LAZR01067883">
    <property type="protein sequence ID" value="KKK50708.1"/>
    <property type="molecule type" value="Genomic_DNA"/>
</dbReference>
<protein>
    <submittedName>
        <fullName evidence="1">Uncharacterized protein</fullName>
    </submittedName>
</protein>
<dbReference type="AlphaFoldDB" id="A0A0F8W260"/>
<organism evidence="1">
    <name type="scientific">marine sediment metagenome</name>
    <dbReference type="NCBI Taxonomy" id="412755"/>
    <lineage>
        <taxon>unclassified sequences</taxon>
        <taxon>metagenomes</taxon>
        <taxon>ecological metagenomes</taxon>
    </lineage>
</organism>
<sequence>ITLSPSIVATWSHLVIGEEESVPPEPKDEPKTVVGLMGYRLYTLDNELYLRGQQGNRQEGRESGQAKHNGRSDPFGLDTECPVSHPAPAWGCLCGFAAFFWPTSLGELAWGGVLAEVQAGGRTIYCEQGWRAERIVLNKLWISCSIFPDAALETLRERYEVPVEVL</sequence>
<accession>A0A0F8W260</accession>
<name>A0A0F8W260_9ZZZZ</name>
<comment type="caution">
    <text evidence="1">The sequence shown here is derived from an EMBL/GenBank/DDBJ whole genome shotgun (WGS) entry which is preliminary data.</text>
</comment>
<feature type="non-terminal residue" evidence="1">
    <location>
        <position position="1"/>
    </location>
</feature>
<reference evidence="1" key="1">
    <citation type="journal article" date="2015" name="Nature">
        <title>Complex archaea that bridge the gap between prokaryotes and eukaryotes.</title>
        <authorList>
            <person name="Spang A."/>
            <person name="Saw J.H."/>
            <person name="Jorgensen S.L."/>
            <person name="Zaremba-Niedzwiedzka K."/>
            <person name="Martijn J."/>
            <person name="Lind A.E."/>
            <person name="van Eijk R."/>
            <person name="Schleper C."/>
            <person name="Guy L."/>
            <person name="Ettema T.J."/>
        </authorList>
    </citation>
    <scope>NUCLEOTIDE SEQUENCE</scope>
</reference>
<evidence type="ECO:0000313" key="1">
    <source>
        <dbReference type="EMBL" id="KKK50708.1"/>
    </source>
</evidence>
<proteinExistence type="predicted"/>
<gene>
    <name evidence="1" type="ORF">LCGC14_3122340</name>
</gene>